<keyword evidence="7" id="KW-0067">ATP-binding</keyword>
<reference evidence="11" key="1">
    <citation type="submission" date="2016-04" db="EMBL/GenBank/DDBJ databases">
        <authorList>
            <person name="Evans L.H."/>
            <person name="Alamgir A."/>
            <person name="Owens N."/>
            <person name="Weber N.D."/>
            <person name="Virtaneva K."/>
            <person name="Barbian K."/>
            <person name="Babar A."/>
            <person name="Rosenke K."/>
        </authorList>
    </citation>
    <scope>NUCLEOTIDE SEQUENCE [LARGE SCALE GENOMIC DNA]</scope>
    <source>
        <strain evidence="11">CBS 101.48</strain>
    </source>
</reference>
<evidence type="ECO:0000256" key="1">
    <source>
        <dbReference type="ARBA" id="ARBA00001946"/>
    </source>
</evidence>
<evidence type="ECO:0000256" key="5">
    <source>
        <dbReference type="ARBA" id="ARBA00022741"/>
    </source>
</evidence>
<dbReference type="Gene3D" id="3.40.50.11370">
    <property type="match status" value="1"/>
</dbReference>
<accession>A0A168Q0H3</accession>
<feature type="domain" description="Inositol-tetrakisphosphate 1-kinase N-terminal" evidence="10">
    <location>
        <begin position="74"/>
        <end position="161"/>
    </location>
</feature>
<dbReference type="Gene3D" id="3.30.1490.220">
    <property type="match status" value="1"/>
</dbReference>
<dbReference type="GO" id="GO:0005524">
    <property type="term" value="F:ATP binding"/>
    <property type="evidence" value="ECO:0007669"/>
    <property type="project" value="UniProtKB-KW"/>
</dbReference>
<evidence type="ECO:0000256" key="6">
    <source>
        <dbReference type="ARBA" id="ARBA00022777"/>
    </source>
</evidence>
<dbReference type="GO" id="GO:0000287">
    <property type="term" value="F:magnesium ion binding"/>
    <property type="evidence" value="ECO:0007669"/>
    <property type="project" value="InterPro"/>
</dbReference>
<dbReference type="PANTHER" id="PTHR14217">
    <property type="entry name" value="INOSITOL-TETRAKISPHOSPHATE 1-KINASE"/>
    <property type="match status" value="1"/>
</dbReference>
<evidence type="ECO:0000256" key="7">
    <source>
        <dbReference type="ARBA" id="ARBA00022840"/>
    </source>
</evidence>
<dbReference type="Pfam" id="PF17927">
    <property type="entry name" value="Ins134_P3_kin_N"/>
    <property type="match status" value="1"/>
</dbReference>
<dbReference type="InParanoid" id="A0A168Q0H3"/>
<dbReference type="STRING" id="4829.A0A168Q0H3"/>
<evidence type="ECO:0000313" key="11">
    <source>
        <dbReference type="EMBL" id="SAM03294.1"/>
    </source>
</evidence>
<dbReference type="InterPro" id="IPR008656">
    <property type="entry name" value="Inositol_tetrakis-P_1-kinase"/>
</dbReference>
<dbReference type="InterPro" id="IPR040464">
    <property type="entry name" value="InsP(3)kin_ATP-grasp"/>
</dbReference>
<evidence type="ECO:0000256" key="8">
    <source>
        <dbReference type="ARBA" id="ARBA00022842"/>
    </source>
</evidence>
<dbReference type="GO" id="GO:0032957">
    <property type="term" value="P:inositol trisphosphate metabolic process"/>
    <property type="evidence" value="ECO:0007669"/>
    <property type="project" value="InterPro"/>
</dbReference>
<evidence type="ECO:0000256" key="3">
    <source>
        <dbReference type="ARBA" id="ARBA00022679"/>
    </source>
</evidence>
<dbReference type="EMBL" id="LT554074">
    <property type="protein sequence ID" value="SAM03294.1"/>
    <property type="molecule type" value="Genomic_DNA"/>
</dbReference>
<dbReference type="Pfam" id="PF05770">
    <property type="entry name" value="Ins134_P3_kin"/>
    <property type="match status" value="1"/>
</dbReference>
<keyword evidence="8" id="KW-0460">Magnesium</keyword>
<evidence type="ECO:0000256" key="4">
    <source>
        <dbReference type="ARBA" id="ARBA00022723"/>
    </source>
</evidence>
<evidence type="ECO:0000259" key="9">
    <source>
        <dbReference type="Pfam" id="PF05770"/>
    </source>
</evidence>
<keyword evidence="3" id="KW-0808">Transferase</keyword>
<keyword evidence="4" id="KW-0479">Metal-binding</keyword>
<organism evidence="11">
    <name type="scientific">Absidia glauca</name>
    <name type="common">Pin mould</name>
    <dbReference type="NCBI Taxonomy" id="4829"/>
    <lineage>
        <taxon>Eukaryota</taxon>
        <taxon>Fungi</taxon>
        <taxon>Fungi incertae sedis</taxon>
        <taxon>Mucoromycota</taxon>
        <taxon>Mucoromycotina</taxon>
        <taxon>Mucoromycetes</taxon>
        <taxon>Mucorales</taxon>
        <taxon>Cunninghamellaceae</taxon>
        <taxon>Absidia</taxon>
    </lineage>
</organism>
<dbReference type="Proteomes" id="UP000078561">
    <property type="component" value="Unassembled WGS sequence"/>
</dbReference>
<proteinExistence type="inferred from homology"/>
<keyword evidence="12" id="KW-1185">Reference proteome</keyword>
<keyword evidence="5" id="KW-0547">Nucleotide-binding</keyword>
<dbReference type="OrthoDB" id="25308at2759"/>
<evidence type="ECO:0000256" key="2">
    <source>
        <dbReference type="ARBA" id="ARBA00009601"/>
    </source>
</evidence>
<name>A0A168Q0H3_ABSGL</name>
<evidence type="ECO:0000259" key="10">
    <source>
        <dbReference type="Pfam" id="PF17927"/>
    </source>
</evidence>
<comment type="cofactor">
    <cofactor evidence="1">
        <name>Mg(2+)</name>
        <dbReference type="ChEBI" id="CHEBI:18420"/>
    </cofactor>
</comment>
<gene>
    <name evidence="11" type="primary">ABSGL_09112.1 scaffold 10677</name>
</gene>
<dbReference type="GO" id="GO:0005737">
    <property type="term" value="C:cytoplasm"/>
    <property type="evidence" value="ECO:0007669"/>
    <property type="project" value="TreeGrafter"/>
</dbReference>
<dbReference type="AlphaFoldDB" id="A0A168Q0H3"/>
<dbReference type="InterPro" id="IPR041429">
    <property type="entry name" value="ITPK1_N"/>
</dbReference>
<keyword evidence="6" id="KW-0418">Kinase</keyword>
<dbReference type="GO" id="GO:0052725">
    <property type="term" value="F:inositol-1,3,4-trisphosphate 6-kinase activity"/>
    <property type="evidence" value="ECO:0007669"/>
    <property type="project" value="InterPro"/>
</dbReference>
<sequence>MVQKANIGRGKTKMDKMMRRRELPCVYGARSLYRKQVARGAVLILAAFENQGRSWVFGILSVGKIKRTMPRWTVGLVFTKKKIERSGFIGIEDYAQGRNIRIVQMDLSRSLESQGPVDAIVHKMTDVVGKMRRGDAEAQVQCDRFMTFCEENPHVIVLDRWENVEKVLDRVDVFDHLRPCIDTKDPLFKIPHYHTLESIKYITKLAEELSFPVICKRRSACSSAEAHQMTLVPSRRHLTDMHDYNDSEALVIQQFIQHDGVIVKVYVIDGQIHVSTRPSFMNVTEETGMVSFDSQKLPKQFDPTLRTDSRYHVLSSDTNHMQRRKEEILDHDRLRRISSVVQDQLGLTFFGFDVLLESGTNDYYVVDVNYFPSKWIKMLDDQLLIALHTLGFKNVPLFQSMFIDILQERLTRCPPLPA</sequence>
<dbReference type="PANTHER" id="PTHR14217:SF1">
    <property type="entry name" value="INOSITOL-TETRAKISPHOSPHATE 1-KINASE"/>
    <property type="match status" value="1"/>
</dbReference>
<comment type="similarity">
    <text evidence="2">Belongs to the ITPK1 family.</text>
</comment>
<dbReference type="SUPFAM" id="SSF56059">
    <property type="entry name" value="Glutathione synthetase ATP-binding domain-like"/>
    <property type="match status" value="1"/>
</dbReference>
<feature type="domain" description="Inositol 1,3,4-trisphosphate 5/6-kinase ATP-grasp" evidence="9">
    <location>
        <begin position="206"/>
        <end position="373"/>
    </location>
</feature>
<dbReference type="OMA" id="QHLYNRQ"/>
<dbReference type="GO" id="GO:0047325">
    <property type="term" value="F:inositol-3,4,5,6-tetrakisphosphate 1-kinase activity"/>
    <property type="evidence" value="ECO:0007669"/>
    <property type="project" value="InterPro"/>
</dbReference>
<evidence type="ECO:0000313" key="12">
    <source>
        <dbReference type="Proteomes" id="UP000078561"/>
    </source>
</evidence>
<protein>
    <submittedName>
        <fullName evidence="11">Uncharacterized protein</fullName>
    </submittedName>
</protein>
<dbReference type="GO" id="GO:0052726">
    <property type="term" value="F:inositol-1,3,4-trisphosphate 5-kinase activity"/>
    <property type="evidence" value="ECO:0007669"/>
    <property type="project" value="InterPro"/>
</dbReference>